<dbReference type="SUPFAM" id="SSF55729">
    <property type="entry name" value="Acyl-CoA N-acyltransferases (Nat)"/>
    <property type="match status" value="1"/>
</dbReference>
<sequence length="117" mass="13344">MVGFVSAFLLPKKPETLFVWQIATHPSQQGKGIATSLIQHLLTRPFCQPIVHVEATISPDNKASFRLFEKLAETLHTSIHHEPLFGKELFPDSHEDEDLYRVGPISQKELKNQEETR</sequence>
<keyword evidence="3" id="KW-1185">Reference proteome</keyword>
<dbReference type="Gene3D" id="3.40.630.30">
    <property type="match status" value="1"/>
</dbReference>
<proteinExistence type="predicted"/>
<dbReference type="GO" id="GO:0016747">
    <property type="term" value="F:acyltransferase activity, transferring groups other than amino-acyl groups"/>
    <property type="evidence" value="ECO:0007669"/>
    <property type="project" value="InterPro"/>
</dbReference>
<name>A0A4R6TSE2_9BACI</name>
<gene>
    <name evidence="2" type="ORF">EV213_12134</name>
</gene>
<keyword evidence="2" id="KW-0808">Transferase</keyword>
<evidence type="ECO:0000259" key="1">
    <source>
        <dbReference type="PROSITE" id="PS51186"/>
    </source>
</evidence>
<dbReference type="Pfam" id="PF00583">
    <property type="entry name" value="Acetyltransf_1"/>
    <property type="match status" value="1"/>
</dbReference>
<evidence type="ECO:0000313" key="3">
    <source>
        <dbReference type="Proteomes" id="UP000295632"/>
    </source>
</evidence>
<dbReference type="CDD" id="cd04301">
    <property type="entry name" value="NAT_SF"/>
    <property type="match status" value="1"/>
</dbReference>
<dbReference type="Proteomes" id="UP000295632">
    <property type="component" value="Unassembled WGS sequence"/>
</dbReference>
<dbReference type="EMBL" id="SNYJ01000021">
    <property type="protein sequence ID" value="TDQ35417.1"/>
    <property type="molecule type" value="Genomic_DNA"/>
</dbReference>
<dbReference type="PROSITE" id="PS51186">
    <property type="entry name" value="GNAT"/>
    <property type="match status" value="1"/>
</dbReference>
<comment type="caution">
    <text evidence="2">The sequence shown here is derived from an EMBL/GenBank/DDBJ whole genome shotgun (WGS) entry which is preliminary data.</text>
</comment>
<evidence type="ECO:0000313" key="2">
    <source>
        <dbReference type="EMBL" id="TDQ35417.1"/>
    </source>
</evidence>
<reference evidence="2 3" key="1">
    <citation type="submission" date="2019-03" db="EMBL/GenBank/DDBJ databases">
        <title>Genomic Encyclopedia of Type Strains, Phase IV (KMG-IV): sequencing the most valuable type-strain genomes for metagenomic binning, comparative biology and taxonomic classification.</title>
        <authorList>
            <person name="Goeker M."/>
        </authorList>
    </citation>
    <scope>NUCLEOTIDE SEQUENCE [LARGE SCALE GENOMIC DNA]</scope>
    <source>
        <strain evidence="2 3">DSM 28697</strain>
    </source>
</reference>
<feature type="domain" description="N-acetyltransferase" evidence="1">
    <location>
        <begin position="1"/>
        <end position="111"/>
    </location>
</feature>
<organism evidence="2 3">
    <name type="scientific">Aureibacillus halotolerans</name>
    <dbReference type="NCBI Taxonomy" id="1508390"/>
    <lineage>
        <taxon>Bacteria</taxon>
        <taxon>Bacillati</taxon>
        <taxon>Bacillota</taxon>
        <taxon>Bacilli</taxon>
        <taxon>Bacillales</taxon>
        <taxon>Bacillaceae</taxon>
        <taxon>Aureibacillus</taxon>
    </lineage>
</organism>
<dbReference type="InterPro" id="IPR000182">
    <property type="entry name" value="GNAT_dom"/>
</dbReference>
<accession>A0A4R6TSE2</accession>
<dbReference type="InterPro" id="IPR016181">
    <property type="entry name" value="Acyl_CoA_acyltransferase"/>
</dbReference>
<dbReference type="AlphaFoldDB" id="A0A4R6TSE2"/>
<protein>
    <submittedName>
        <fullName evidence="2">L-2,4-diaminobutyric acid acetyltransferase</fullName>
    </submittedName>
</protein>